<dbReference type="AlphaFoldDB" id="A0A5Q3QBG5"/>
<dbReference type="InterPro" id="IPR037460">
    <property type="entry name" value="SEST-like"/>
</dbReference>
<dbReference type="InterPro" id="IPR013830">
    <property type="entry name" value="SGNH_hydro"/>
</dbReference>
<evidence type="ECO:0000256" key="2">
    <source>
        <dbReference type="PIRSR" id="PIRSR637460-2"/>
    </source>
</evidence>
<organism evidence="5 6">
    <name type="scientific">Allosaccharopolyspora coralli</name>
    <dbReference type="NCBI Taxonomy" id="2665642"/>
    <lineage>
        <taxon>Bacteria</taxon>
        <taxon>Bacillati</taxon>
        <taxon>Actinomycetota</taxon>
        <taxon>Actinomycetes</taxon>
        <taxon>Pseudonocardiales</taxon>
        <taxon>Pseudonocardiaceae</taxon>
        <taxon>Allosaccharopolyspora</taxon>
    </lineage>
</organism>
<dbReference type="PANTHER" id="PTHR37981">
    <property type="entry name" value="LIPASE 2"/>
    <property type="match status" value="1"/>
</dbReference>
<feature type="disulfide bond" evidence="2">
    <location>
        <begin position="129"/>
        <end position="137"/>
    </location>
</feature>
<dbReference type="KEGG" id="sace:GIY23_14475"/>
<dbReference type="PANTHER" id="PTHR37981:SF1">
    <property type="entry name" value="SGNH HYDROLASE-TYPE ESTERASE DOMAIN-CONTAINING PROTEIN"/>
    <property type="match status" value="1"/>
</dbReference>
<protein>
    <submittedName>
        <fullName evidence="5">Lipase</fullName>
    </submittedName>
</protein>
<dbReference type="EMBL" id="CP045929">
    <property type="protein sequence ID" value="QGK70564.1"/>
    <property type="molecule type" value="Genomic_DNA"/>
</dbReference>
<dbReference type="Pfam" id="PF13472">
    <property type="entry name" value="Lipase_GDSL_2"/>
    <property type="match status" value="1"/>
</dbReference>
<evidence type="ECO:0000259" key="4">
    <source>
        <dbReference type="Pfam" id="PF13472"/>
    </source>
</evidence>
<evidence type="ECO:0000256" key="1">
    <source>
        <dbReference type="PIRSR" id="PIRSR637460-1"/>
    </source>
</evidence>
<keyword evidence="6" id="KW-1185">Reference proteome</keyword>
<gene>
    <name evidence="5" type="ORF">GIY23_14475</name>
</gene>
<evidence type="ECO:0000256" key="3">
    <source>
        <dbReference type="SAM" id="SignalP"/>
    </source>
</evidence>
<dbReference type="Gene3D" id="3.40.50.1110">
    <property type="entry name" value="SGNH hydrolase"/>
    <property type="match status" value="1"/>
</dbReference>
<dbReference type="SUPFAM" id="SSF52266">
    <property type="entry name" value="SGNH hydrolase"/>
    <property type="match status" value="1"/>
</dbReference>
<accession>A0A5Q3QBG5</accession>
<feature type="active site" evidence="1">
    <location>
        <position position="252"/>
    </location>
</feature>
<evidence type="ECO:0000313" key="6">
    <source>
        <dbReference type="Proteomes" id="UP000371041"/>
    </source>
</evidence>
<dbReference type="RefSeq" id="WP_154077146.1">
    <property type="nucleotide sequence ID" value="NZ_CP045929.1"/>
</dbReference>
<dbReference type="GO" id="GO:0019433">
    <property type="term" value="P:triglyceride catabolic process"/>
    <property type="evidence" value="ECO:0007669"/>
    <property type="project" value="TreeGrafter"/>
</dbReference>
<feature type="disulfide bond" evidence="2">
    <location>
        <begin position="63"/>
        <end position="88"/>
    </location>
</feature>
<dbReference type="GO" id="GO:0004806">
    <property type="term" value="F:triacylglycerol lipase activity"/>
    <property type="evidence" value="ECO:0007669"/>
    <property type="project" value="TreeGrafter"/>
</dbReference>
<dbReference type="InterPro" id="IPR036514">
    <property type="entry name" value="SGNH_hydro_sf"/>
</dbReference>
<feature type="domain" description="SGNH hydrolase-type esterase" evidence="4">
    <location>
        <begin position="42"/>
        <end position="259"/>
    </location>
</feature>
<dbReference type="CDD" id="cd01823">
    <property type="entry name" value="SEST_like"/>
    <property type="match status" value="1"/>
</dbReference>
<sequence>MRQVRLVSWAAALALAGTGLATPAFAAEAGTAGTAAAENYAALGDSYSSGVGTREYFDDSGSCLRSPRAYPQLWADAHAPASFEFVACSGATTADVNSNQLDALDTDTSFVTISVGGNDIGFADTIQDCLLGTDDMCLDSVAEGEALMREELPGALASTYDGISAAAPNASVLVLGYPRLNELGDCGIPGYTEVKRKRLNEASDLLSGVIADAASAAGFTYADVRSAFDGHGVCAGTEWINGPSNPVQESFHPNVDGQAHGYLPALG</sequence>
<feature type="signal peptide" evidence="3">
    <location>
        <begin position="1"/>
        <end position="26"/>
    </location>
</feature>
<keyword evidence="3" id="KW-0732">Signal</keyword>
<evidence type="ECO:0000313" key="5">
    <source>
        <dbReference type="EMBL" id="QGK70564.1"/>
    </source>
</evidence>
<keyword evidence="2" id="KW-1015">Disulfide bond</keyword>
<feature type="active site" description="Nucleophile" evidence="1">
    <location>
        <position position="46"/>
    </location>
</feature>
<name>A0A5Q3QBG5_9PSEU</name>
<feature type="chain" id="PRO_5024422891" evidence="3">
    <location>
        <begin position="27"/>
        <end position="267"/>
    </location>
</feature>
<proteinExistence type="predicted"/>
<dbReference type="Proteomes" id="UP000371041">
    <property type="component" value="Chromosome"/>
</dbReference>
<reference evidence="6" key="1">
    <citation type="submission" date="2019-11" db="EMBL/GenBank/DDBJ databases">
        <title>The complete genome sequence of Saccharopolyspora sp. E2A.</title>
        <authorList>
            <person name="Zhang G."/>
        </authorList>
    </citation>
    <scope>NUCLEOTIDE SEQUENCE [LARGE SCALE GENOMIC DNA]</scope>
    <source>
        <strain evidence="6">E2A</strain>
    </source>
</reference>